<dbReference type="RefSeq" id="WP_394837281.1">
    <property type="nucleotide sequence ID" value="NZ_CP089929.1"/>
</dbReference>
<proteinExistence type="predicted"/>
<accession>A0ABZ2LFS7</accession>
<evidence type="ECO:0000313" key="1">
    <source>
        <dbReference type="EMBL" id="WXB07617.1"/>
    </source>
</evidence>
<name>A0ABZ2LFS7_9BACT</name>
<keyword evidence="2" id="KW-1185">Reference proteome</keyword>
<dbReference type="EMBL" id="CP089983">
    <property type="protein sequence ID" value="WXB07617.1"/>
    <property type="molecule type" value="Genomic_DNA"/>
</dbReference>
<evidence type="ECO:0000313" key="2">
    <source>
        <dbReference type="Proteomes" id="UP001374803"/>
    </source>
</evidence>
<gene>
    <name evidence="1" type="ORF">LVJ94_10280</name>
</gene>
<protein>
    <submittedName>
        <fullName evidence="1">Uncharacterized protein</fullName>
    </submittedName>
</protein>
<reference evidence="1" key="1">
    <citation type="submission" date="2021-12" db="EMBL/GenBank/DDBJ databases">
        <title>Discovery of the Pendulisporaceae a myxobacterial family with distinct sporulation behavior and unique specialized metabolism.</title>
        <authorList>
            <person name="Garcia R."/>
            <person name="Popoff A."/>
            <person name="Bader C.D."/>
            <person name="Loehr J."/>
            <person name="Walesch S."/>
            <person name="Walt C."/>
            <person name="Boldt J."/>
            <person name="Bunk B."/>
            <person name="Haeckl F.J.F.P.J."/>
            <person name="Gunesch A.P."/>
            <person name="Birkelbach J."/>
            <person name="Nuebel U."/>
            <person name="Pietschmann T."/>
            <person name="Bach T."/>
            <person name="Mueller R."/>
        </authorList>
    </citation>
    <scope>NUCLEOTIDE SEQUENCE</scope>
    <source>
        <strain evidence="1">MSr11367</strain>
    </source>
</reference>
<dbReference type="Proteomes" id="UP001374803">
    <property type="component" value="Chromosome"/>
</dbReference>
<organism evidence="1 2">
    <name type="scientific">Pendulispora rubella</name>
    <dbReference type="NCBI Taxonomy" id="2741070"/>
    <lineage>
        <taxon>Bacteria</taxon>
        <taxon>Pseudomonadati</taxon>
        <taxon>Myxococcota</taxon>
        <taxon>Myxococcia</taxon>
        <taxon>Myxococcales</taxon>
        <taxon>Sorangiineae</taxon>
        <taxon>Pendulisporaceae</taxon>
        <taxon>Pendulispora</taxon>
    </lineage>
</organism>
<sequence length="295" mass="31750">MRAALLLLVAAACKPDLDERESRIESPRVVAIVSDPPEAKPGEAVQYTAVVATPDGPDLAAPLQWAYCATPKLLTENGSVSPECTREGVRPLAASGPRITAATLPDACALFGPDVPPGGFRPRDADVTGGYYQPLRASWAGLTAFARERVTCNLANAPADVTLEFRRRYAVNQNPRLGELSARIGGEAYALDRLPVGRDVEFTVTWPREDAEGYVSMDPATQSIVARREAMRVSWYATAGNFAADRTGRTEAELDTFTSNVWSIGTAAPRIHLWVVLRDSRGGSAYAIYTLSVSP</sequence>